<evidence type="ECO:0000256" key="3">
    <source>
        <dbReference type="ARBA" id="ARBA00022801"/>
    </source>
</evidence>
<dbReference type="Pfam" id="PF12913">
    <property type="entry name" value="SH3_6"/>
    <property type="match status" value="1"/>
</dbReference>
<dbReference type="InterPro" id="IPR027017">
    <property type="entry name" value="P60_peptidase_YkfC"/>
</dbReference>
<dbReference type="PIRSF" id="PIRSF019015">
    <property type="entry name" value="P60_peptidase_YkfC"/>
    <property type="match status" value="1"/>
</dbReference>
<gene>
    <name evidence="8" type="ORF">Lmac_0540</name>
</gene>
<dbReference type="InterPro" id="IPR000064">
    <property type="entry name" value="NLP_P60_dom"/>
</dbReference>
<feature type="domain" description="SH3b2-type SH3" evidence="7">
    <location>
        <begin position="232"/>
        <end position="275"/>
    </location>
</feature>
<dbReference type="Pfam" id="PF12914">
    <property type="entry name" value="SH3_7"/>
    <property type="match status" value="1"/>
</dbReference>
<proteinExistence type="inferred from homology"/>
<evidence type="ECO:0000259" key="5">
    <source>
        <dbReference type="Pfam" id="PF00877"/>
    </source>
</evidence>
<accession>A0A0W0WDV2</accession>
<dbReference type="InterPro" id="IPR038765">
    <property type="entry name" value="Papain-like_cys_pep_sf"/>
</dbReference>
<dbReference type="RefSeq" id="WP_058451368.1">
    <property type="nucleotide sequence ID" value="NZ_CAAAIB010000005.1"/>
</dbReference>
<evidence type="ECO:0000256" key="1">
    <source>
        <dbReference type="ARBA" id="ARBA00007074"/>
    </source>
</evidence>
<dbReference type="InterPro" id="IPR039439">
    <property type="entry name" value="SH3b1_dom"/>
</dbReference>
<dbReference type="InterPro" id="IPR026864">
    <property type="entry name" value="SH3b2-type_SH3"/>
</dbReference>
<reference evidence="8 9" key="1">
    <citation type="submission" date="2015-11" db="EMBL/GenBank/DDBJ databases">
        <title>Genomic analysis of 38 Legionella species identifies large and diverse effector repertoires.</title>
        <authorList>
            <person name="Burstein D."/>
            <person name="Amaro F."/>
            <person name="Zusman T."/>
            <person name="Lifshitz Z."/>
            <person name="Cohen O."/>
            <person name="Gilbert J.A."/>
            <person name="Pupko T."/>
            <person name="Shuman H.A."/>
            <person name="Segal G."/>
        </authorList>
    </citation>
    <scope>NUCLEOTIDE SEQUENCE [LARGE SCALE GENOMIC DNA]</scope>
    <source>
        <strain evidence="8 9">PX-1-G2-E2</strain>
    </source>
</reference>
<dbReference type="EMBL" id="LNYL01000013">
    <property type="protein sequence ID" value="KTD30545.1"/>
    <property type="molecule type" value="Genomic_DNA"/>
</dbReference>
<dbReference type="Pfam" id="PF00877">
    <property type="entry name" value="NLPC_P60"/>
    <property type="match status" value="1"/>
</dbReference>
<organism evidence="8 9">
    <name type="scientific">Legionella maceachernii</name>
    <dbReference type="NCBI Taxonomy" id="466"/>
    <lineage>
        <taxon>Bacteria</taxon>
        <taxon>Pseudomonadati</taxon>
        <taxon>Pseudomonadota</taxon>
        <taxon>Gammaproteobacteria</taxon>
        <taxon>Legionellales</taxon>
        <taxon>Legionellaceae</taxon>
        <taxon>Legionella</taxon>
    </lineage>
</organism>
<keyword evidence="9" id="KW-1185">Reference proteome</keyword>
<keyword evidence="4" id="KW-0788">Thiol protease</keyword>
<evidence type="ECO:0000313" key="8">
    <source>
        <dbReference type="EMBL" id="KTD30545.1"/>
    </source>
</evidence>
<comment type="similarity">
    <text evidence="1">Belongs to the peptidase C40 family.</text>
</comment>
<dbReference type="Gene3D" id="3.90.1720.10">
    <property type="entry name" value="endopeptidase domain like (from Nostoc punctiforme)"/>
    <property type="match status" value="1"/>
</dbReference>
<evidence type="ECO:0000256" key="2">
    <source>
        <dbReference type="ARBA" id="ARBA00022670"/>
    </source>
</evidence>
<keyword evidence="2" id="KW-0645">Protease</keyword>
<evidence type="ECO:0000313" key="9">
    <source>
        <dbReference type="Proteomes" id="UP000054908"/>
    </source>
</evidence>
<dbReference type="AlphaFoldDB" id="A0A0W0WDV2"/>
<dbReference type="PATRIC" id="fig|466.6.peg.576"/>
<name>A0A0W0WDV2_9GAMM</name>
<dbReference type="GO" id="GO:0006508">
    <property type="term" value="P:proteolysis"/>
    <property type="evidence" value="ECO:0007669"/>
    <property type="project" value="UniProtKB-KW"/>
</dbReference>
<dbReference type="STRING" id="466.Lmac_0540"/>
<evidence type="ECO:0000259" key="7">
    <source>
        <dbReference type="Pfam" id="PF12914"/>
    </source>
</evidence>
<feature type="domain" description="NlpC/P60" evidence="5">
    <location>
        <begin position="330"/>
        <end position="425"/>
    </location>
</feature>
<dbReference type="Proteomes" id="UP000054908">
    <property type="component" value="Unassembled WGS sequence"/>
</dbReference>
<dbReference type="OrthoDB" id="9808890at2"/>
<feature type="domain" description="SH3b1" evidence="6">
    <location>
        <begin position="171"/>
        <end position="223"/>
    </location>
</feature>
<sequence length="500" mass="56745">MLNKNLFKSLILIGLMLVYSLSFAIDVPIYDFPLETYSQNSNDYLPTDSEDYSTSILSENYQKKQLKQFYNHYYASDAQGLSPWSEQMVKSVLPIVQKVEPQILDDFNNQNKAPIDRHYSENFKEKTQLWWNKIKRNMALDALLASNFKEENKAIAVTNTLARALPDSAPDFYHVSLPGQGFPFDNLQESAIWAGTPLYVVSTSQDKAWSLVLTPDAYFAWVKSSDIAYVSSQFINLWQQAAQKNLVAITKTEASIVDTKGNFRFTGYVGAVFPLAQRNTQKTSLLIPVKNEHNQAIIKTAVVQSHNAEVMPLAASKKNLVKILRQLKNRPYGWGSTFFFNDCSQEMKSIFTPFGLWLPRNSGAQGQLSASLDLSQSDMDQRLAVLKEKGHPLMTLIYIGGHVMLYVGNKKLNNQETEAISYQNVWGLSPKNRDKRYVIGQSAFLPLLKYFPENPDINSQANAKYFKLVYLDQLQTIPETPQAFSKHFMAKLEQPVGFSN</sequence>
<evidence type="ECO:0000256" key="4">
    <source>
        <dbReference type="ARBA" id="ARBA00022807"/>
    </source>
</evidence>
<comment type="caution">
    <text evidence="8">The sequence shown here is derived from an EMBL/GenBank/DDBJ whole genome shotgun (WGS) entry which is preliminary data.</text>
</comment>
<protein>
    <submittedName>
        <fullName evidence="8">SH3 domain of the SH3b1 type</fullName>
    </submittedName>
</protein>
<dbReference type="GO" id="GO:0008234">
    <property type="term" value="F:cysteine-type peptidase activity"/>
    <property type="evidence" value="ECO:0007669"/>
    <property type="project" value="UniProtKB-KW"/>
</dbReference>
<evidence type="ECO:0000259" key="6">
    <source>
        <dbReference type="Pfam" id="PF12913"/>
    </source>
</evidence>
<keyword evidence="3" id="KW-0378">Hydrolase</keyword>
<dbReference type="SUPFAM" id="SSF54001">
    <property type="entry name" value="Cysteine proteinases"/>
    <property type="match status" value="1"/>
</dbReference>